<dbReference type="PRINTS" id="PR00080">
    <property type="entry name" value="SDRFAMILY"/>
</dbReference>
<dbReference type="Gene3D" id="3.40.50.720">
    <property type="entry name" value="NAD(P)-binding Rossmann-like Domain"/>
    <property type="match status" value="1"/>
</dbReference>
<dbReference type="SUPFAM" id="SSF51735">
    <property type="entry name" value="NAD(P)-binding Rossmann-fold domains"/>
    <property type="match status" value="1"/>
</dbReference>
<dbReference type="InterPro" id="IPR002347">
    <property type="entry name" value="SDR_fam"/>
</dbReference>
<comment type="caution">
    <text evidence="3">The sequence shown here is derived from an EMBL/GenBank/DDBJ whole genome shotgun (WGS) entry which is preliminary data.</text>
</comment>
<gene>
    <name evidence="3" type="ORF">C1I98_18795</name>
</gene>
<dbReference type="PRINTS" id="PR00081">
    <property type="entry name" value="GDHRDH"/>
</dbReference>
<organism evidence="3 4">
    <name type="scientific">Spongiactinospora gelatinilytica</name>
    <dbReference type="NCBI Taxonomy" id="2666298"/>
    <lineage>
        <taxon>Bacteria</taxon>
        <taxon>Bacillati</taxon>
        <taxon>Actinomycetota</taxon>
        <taxon>Actinomycetes</taxon>
        <taxon>Streptosporangiales</taxon>
        <taxon>Streptosporangiaceae</taxon>
        <taxon>Spongiactinospora</taxon>
    </lineage>
</organism>
<evidence type="ECO:0000313" key="4">
    <source>
        <dbReference type="Proteomes" id="UP000248544"/>
    </source>
</evidence>
<proteinExistence type="inferred from homology"/>
<evidence type="ECO:0000256" key="2">
    <source>
        <dbReference type="ARBA" id="ARBA00023002"/>
    </source>
</evidence>
<keyword evidence="4" id="KW-1185">Reference proteome</keyword>
<comment type="similarity">
    <text evidence="1">Belongs to the short-chain dehydrogenases/reductases (SDR) family.</text>
</comment>
<keyword evidence="2" id="KW-0560">Oxidoreductase</keyword>
<name>A0A2W2G4T1_9ACTN</name>
<evidence type="ECO:0000313" key="3">
    <source>
        <dbReference type="EMBL" id="PZG43201.1"/>
    </source>
</evidence>
<dbReference type="Pfam" id="PF13561">
    <property type="entry name" value="adh_short_C2"/>
    <property type="match status" value="1"/>
</dbReference>
<protein>
    <submittedName>
        <fullName evidence="3">2-deoxy-D-gluconate 3-dehydrogenase</fullName>
    </submittedName>
</protein>
<dbReference type="FunFam" id="3.40.50.720:FF:000084">
    <property type="entry name" value="Short-chain dehydrogenase reductase"/>
    <property type="match status" value="1"/>
</dbReference>
<dbReference type="EMBL" id="POUA01000141">
    <property type="protein sequence ID" value="PZG43201.1"/>
    <property type="molecule type" value="Genomic_DNA"/>
</dbReference>
<dbReference type="PANTHER" id="PTHR42760:SF40">
    <property type="entry name" value="3-OXOACYL-[ACYL-CARRIER-PROTEIN] REDUCTASE, CHLOROPLASTIC"/>
    <property type="match status" value="1"/>
</dbReference>
<dbReference type="CDD" id="cd05233">
    <property type="entry name" value="SDR_c"/>
    <property type="match status" value="1"/>
</dbReference>
<dbReference type="GO" id="GO:0030497">
    <property type="term" value="P:fatty acid elongation"/>
    <property type="evidence" value="ECO:0007669"/>
    <property type="project" value="TreeGrafter"/>
</dbReference>
<dbReference type="AlphaFoldDB" id="A0A2W2G4T1"/>
<reference evidence="3 4" key="1">
    <citation type="submission" date="2018-01" db="EMBL/GenBank/DDBJ databases">
        <title>Draft genome sequence of Sphaerisporangium sp. 7K107.</title>
        <authorList>
            <person name="Sahin N."/>
            <person name="Saygin H."/>
            <person name="Ay H."/>
        </authorList>
    </citation>
    <scope>NUCLEOTIDE SEQUENCE [LARGE SCALE GENOMIC DNA]</scope>
    <source>
        <strain evidence="3 4">7K107</strain>
    </source>
</reference>
<accession>A0A2W2G4T1</accession>
<dbReference type="PROSITE" id="PS00061">
    <property type="entry name" value="ADH_SHORT"/>
    <property type="match status" value="1"/>
</dbReference>
<dbReference type="InterPro" id="IPR020904">
    <property type="entry name" value="Sc_DH/Rdtase_CS"/>
</dbReference>
<dbReference type="Proteomes" id="UP000248544">
    <property type="component" value="Unassembled WGS sequence"/>
</dbReference>
<dbReference type="GO" id="GO:0016616">
    <property type="term" value="F:oxidoreductase activity, acting on the CH-OH group of donors, NAD or NADP as acceptor"/>
    <property type="evidence" value="ECO:0007669"/>
    <property type="project" value="TreeGrafter"/>
</dbReference>
<evidence type="ECO:0000256" key="1">
    <source>
        <dbReference type="ARBA" id="ARBA00006484"/>
    </source>
</evidence>
<dbReference type="PANTHER" id="PTHR42760">
    <property type="entry name" value="SHORT-CHAIN DEHYDROGENASES/REDUCTASES FAMILY MEMBER"/>
    <property type="match status" value="1"/>
</dbReference>
<sequence>MIGDRPARRRVESCPLPAAIGGRTVVSGQSGRDPAGAGQVAGRTVVVVGGTSGIGTAIAERFAASGAEVIAAGLRAEHSPAAGVARTVELDLTSGDDLERFLSGLSRLDVLVNAAGVLRRGAEYDPQVFARVIEINLNGAMRACVAARGLLARSGGCIVNVASMLSFLGGPLVPAYTASKGGVSQLTKALAVAWAAEGIRVNAVAPGWIRTALTADLHQNPESERRIVERTPMRRWGEPSDVAGAVAFLCGPDARFITGVVLPVDGGYLAA</sequence>
<dbReference type="InterPro" id="IPR036291">
    <property type="entry name" value="NAD(P)-bd_dom_sf"/>
</dbReference>